<evidence type="ECO:0000313" key="12">
    <source>
        <dbReference type="Proteomes" id="UP000244060"/>
    </source>
</evidence>
<dbReference type="SUPFAM" id="SSF56317">
    <property type="entry name" value="Carbon-nitrogen hydrolase"/>
    <property type="match status" value="1"/>
</dbReference>
<feature type="transmembrane region" description="Helical" evidence="9">
    <location>
        <begin position="188"/>
        <end position="206"/>
    </location>
</feature>
<feature type="transmembrane region" description="Helical" evidence="9">
    <location>
        <begin position="59"/>
        <end position="77"/>
    </location>
</feature>
<feature type="transmembrane region" description="Helical" evidence="9">
    <location>
        <begin position="10"/>
        <end position="27"/>
    </location>
</feature>
<evidence type="ECO:0000313" key="11">
    <source>
        <dbReference type="EMBL" id="PTR17908.1"/>
    </source>
</evidence>
<dbReference type="Proteomes" id="UP000244060">
    <property type="component" value="Unassembled WGS sequence"/>
</dbReference>
<dbReference type="GO" id="GO:0016410">
    <property type="term" value="F:N-acyltransferase activity"/>
    <property type="evidence" value="ECO:0007669"/>
    <property type="project" value="UniProtKB-UniRule"/>
</dbReference>
<dbReference type="Pfam" id="PF20154">
    <property type="entry name" value="LNT_N"/>
    <property type="match status" value="1"/>
</dbReference>
<dbReference type="InterPro" id="IPR003010">
    <property type="entry name" value="C-N_Hydrolase"/>
</dbReference>
<keyword evidence="6 9" id="KW-1133">Transmembrane helix</keyword>
<dbReference type="PANTHER" id="PTHR38686">
    <property type="entry name" value="APOLIPOPROTEIN N-ACYLTRANSFERASE"/>
    <property type="match status" value="1"/>
</dbReference>
<evidence type="ECO:0000256" key="5">
    <source>
        <dbReference type="ARBA" id="ARBA00022692"/>
    </source>
</evidence>
<sequence>MIALAQRRPYGARLGLAAGAGLLLATGQAPFGLWWLALPALAGLVALVAGAASRRQAALIALFGGAGHFAFALSWIIEPFLIDVETYGWMAPFALVLMAFGLALFWGLAGWLAHVAPGWRRPVAFATALAAVELARGYVLTGFPWALIGHVWVGAWPAQVASLVGPSGLTLLTTLAAALPVALRWRGLGISAALLAAASGFGLWRLSLPEPAPAGPVLRLVQPNAEQRMKWDPDLAATHFGRLLALSSEGPRPDLVIWPETSVPYLLDRSPGILSEIAAAGRGAPVVVGIQRGEGWRFWNSLAVVAPDGRITGLYDKHHLAPFGEYVPMGDRMFDLFGIRAFAAQEGFGYSAGEGPQVLDLGPGLGKALPLICYEAVFPQDLRTEERPDWILQITNDAWFGTFNGPYQHLAQTRLRAIEMGLPLARVANTGVSALIDARGRVLAELPLGEAGYKDVALPGAFPATPFSRLGELPLLACLFALCGLLFATRDPHRA</sequence>
<feature type="transmembrane region" description="Helical" evidence="9">
    <location>
        <begin position="123"/>
        <end position="148"/>
    </location>
</feature>
<keyword evidence="5 9" id="KW-0812">Transmembrane</keyword>
<dbReference type="Pfam" id="PF00795">
    <property type="entry name" value="CN_hydrolase"/>
    <property type="match status" value="1"/>
</dbReference>
<gene>
    <name evidence="9" type="primary">lnt</name>
    <name evidence="11" type="ORF">C8J28_11031</name>
</gene>
<dbReference type="InterPro" id="IPR045378">
    <property type="entry name" value="LNT_N"/>
</dbReference>
<comment type="subcellular location">
    <subcellularLocation>
        <location evidence="1 9">Cell membrane</location>
        <topology evidence="1 9">Multi-pass membrane protein</topology>
    </subcellularLocation>
</comment>
<keyword evidence="11" id="KW-0449">Lipoprotein</keyword>
<keyword evidence="3 9" id="KW-1003">Cell membrane</keyword>
<feature type="transmembrane region" description="Helical" evidence="9">
    <location>
        <begin position="33"/>
        <end position="52"/>
    </location>
</feature>
<comment type="caution">
    <text evidence="11">The sequence shown here is derived from an EMBL/GenBank/DDBJ whole genome shotgun (WGS) entry which is preliminary data.</text>
</comment>
<dbReference type="GO" id="GO:0042158">
    <property type="term" value="P:lipoprotein biosynthetic process"/>
    <property type="evidence" value="ECO:0007669"/>
    <property type="project" value="UniProtKB-UniRule"/>
</dbReference>
<organism evidence="11 12">
    <name type="scientific">Cereibacter azotoformans</name>
    <dbReference type="NCBI Taxonomy" id="43057"/>
    <lineage>
        <taxon>Bacteria</taxon>
        <taxon>Pseudomonadati</taxon>
        <taxon>Pseudomonadota</taxon>
        <taxon>Alphaproteobacteria</taxon>
        <taxon>Rhodobacterales</taxon>
        <taxon>Paracoccaceae</taxon>
        <taxon>Cereibacter</taxon>
    </lineage>
</organism>
<dbReference type="InterPro" id="IPR036526">
    <property type="entry name" value="C-N_Hydrolase_sf"/>
</dbReference>
<evidence type="ECO:0000256" key="7">
    <source>
        <dbReference type="ARBA" id="ARBA00023136"/>
    </source>
</evidence>
<evidence type="ECO:0000256" key="9">
    <source>
        <dbReference type="HAMAP-Rule" id="MF_01148"/>
    </source>
</evidence>
<keyword evidence="4 9" id="KW-0808">Transferase</keyword>
<dbReference type="EMBL" id="QAOT01000010">
    <property type="protein sequence ID" value="PTR17908.1"/>
    <property type="molecule type" value="Genomic_DNA"/>
</dbReference>
<dbReference type="OrthoDB" id="9804277at2"/>
<dbReference type="PROSITE" id="PS50263">
    <property type="entry name" value="CN_HYDROLASE"/>
    <property type="match status" value="1"/>
</dbReference>
<protein>
    <recommendedName>
        <fullName evidence="9">Apolipoprotein N-acyltransferase</fullName>
        <shortName evidence="9">ALP N-acyltransferase</shortName>
        <ecNumber evidence="9">2.3.1.269</ecNumber>
    </recommendedName>
</protein>
<dbReference type="CDD" id="cd07571">
    <property type="entry name" value="ALP_N-acyl_transferase"/>
    <property type="match status" value="1"/>
</dbReference>
<dbReference type="PANTHER" id="PTHR38686:SF1">
    <property type="entry name" value="APOLIPOPROTEIN N-ACYLTRANSFERASE"/>
    <property type="match status" value="1"/>
</dbReference>
<dbReference type="EC" id="2.3.1.269" evidence="9"/>
<accession>A0A2T5K6B9</accession>
<reference evidence="11 12" key="1">
    <citation type="submission" date="2018-04" db="EMBL/GenBank/DDBJ databases">
        <title>Genomic Encyclopedia of Type Strains, Phase III (KMG-III): the genomes of soil and plant-associated and newly described type strains.</title>
        <authorList>
            <person name="Whitman W."/>
        </authorList>
    </citation>
    <scope>NUCLEOTIDE SEQUENCE [LARGE SCALE GENOMIC DNA]</scope>
    <source>
        <strain evidence="11 12">KA25</strain>
    </source>
</reference>
<feature type="transmembrane region" description="Helical" evidence="9">
    <location>
        <begin position="160"/>
        <end position="181"/>
    </location>
</feature>
<evidence type="ECO:0000256" key="4">
    <source>
        <dbReference type="ARBA" id="ARBA00022679"/>
    </source>
</evidence>
<keyword evidence="7 9" id="KW-0472">Membrane</keyword>
<evidence type="ECO:0000256" key="3">
    <source>
        <dbReference type="ARBA" id="ARBA00022475"/>
    </source>
</evidence>
<comment type="pathway">
    <text evidence="9">Protein modification; lipoprotein biosynthesis (N-acyl transfer).</text>
</comment>
<dbReference type="Gene3D" id="3.60.110.10">
    <property type="entry name" value="Carbon-nitrogen hydrolase"/>
    <property type="match status" value="1"/>
</dbReference>
<name>A0A2T5K6B9_9RHOB</name>
<evidence type="ECO:0000259" key="10">
    <source>
        <dbReference type="PROSITE" id="PS50263"/>
    </source>
</evidence>
<dbReference type="RefSeq" id="WP_108221144.1">
    <property type="nucleotide sequence ID" value="NZ_CP090022.1"/>
</dbReference>
<proteinExistence type="inferred from homology"/>
<keyword evidence="8 9" id="KW-0012">Acyltransferase</keyword>
<keyword evidence="12" id="KW-1185">Reference proteome</keyword>
<feature type="domain" description="CN hydrolase" evidence="10">
    <location>
        <begin position="221"/>
        <end position="460"/>
    </location>
</feature>
<dbReference type="GO" id="GO:0005886">
    <property type="term" value="C:plasma membrane"/>
    <property type="evidence" value="ECO:0007669"/>
    <property type="project" value="UniProtKB-SubCell"/>
</dbReference>
<evidence type="ECO:0000256" key="6">
    <source>
        <dbReference type="ARBA" id="ARBA00022989"/>
    </source>
</evidence>
<dbReference type="AlphaFoldDB" id="A0A2T5K6B9"/>
<comment type="function">
    <text evidence="9">Catalyzes the phospholipid dependent N-acylation of the N-terminal cysteine of apolipoprotein, the last step in lipoprotein maturation.</text>
</comment>
<evidence type="ECO:0000256" key="1">
    <source>
        <dbReference type="ARBA" id="ARBA00004651"/>
    </source>
</evidence>
<comment type="catalytic activity">
    <reaction evidence="9">
        <text>N-terminal S-1,2-diacyl-sn-glyceryl-L-cysteinyl-[lipoprotein] + a glycerophospholipid = N-acyl-S-1,2-diacyl-sn-glyceryl-L-cysteinyl-[lipoprotein] + a 2-acyl-sn-glycero-3-phospholipid + H(+)</text>
        <dbReference type="Rhea" id="RHEA:48228"/>
        <dbReference type="Rhea" id="RHEA-COMP:14681"/>
        <dbReference type="Rhea" id="RHEA-COMP:14684"/>
        <dbReference type="ChEBI" id="CHEBI:15378"/>
        <dbReference type="ChEBI" id="CHEBI:136912"/>
        <dbReference type="ChEBI" id="CHEBI:140656"/>
        <dbReference type="ChEBI" id="CHEBI:140657"/>
        <dbReference type="ChEBI" id="CHEBI:140660"/>
        <dbReference type="EC" id="2.3.1.269"/>
    </reaction>
</comment>
<dbReference type="InterPro" id="IPR004563">
    <property type="entry name" value="Apolipo_AcylTrfase"/>
</dbReference>
<comment type="similarity">
    <text evidence="2 9">Belongs to the CN hydrolase family. Apolipoprotein N-acyltransferase subfamily.</text>
</comment>
<dbReference type="HAMAP" id="MF_01148">
    <property type="entry name" value="Lnt"/>
    <property type="match status" value="1"/>
</dbReference>
<dbReference type="NCBIfam" id="TIGR00546">
    <property type="entry name" value="lnt"/>
    <property type="match status" value="1"/>
</dbReference>
<evidence type="ECO:0000256" key="2">
    <source>
        <dbReference type="ARBA" id="ARBA00010065"/>
    </source>
</evidence>
<dbReference type="UniPathway" id="UPA00666"/>
<feature type="transmembrane region" description="Helical" evidence="9">
    <location>
        <begin position="89"/>
        <end position="111"/>
    </location>
</feature>
<evidence type="ECO:0000256" key="8">
    <source>
        <dbReference type="ARBA" id="ARBA00023315"/>
    </source>
</evidence>